<dbReference type="InterPro" id="IPR036890">
    <property type="entry name" value="HATPase_C_sf"/>
</dbReference>
<comment type="subcellular location">
    <subcellularLocation>
        <location evidence="2">Membrane</location>
        <topology evidence="2">Multi-pass membrane protein</topology>
    </subcellularLocation>
</comment>
<proteinExistence type="predicted"/>
<keyword evidence="7" id="KW-0418">Kinase</keyword>
<dbReference type="Pfam" id="PF00512">
    <property type="entry name" value="HisKA"/>
    <property type="match status" value="1"/>
</dbReference>
<evidence type="ECO:0000256" key="11">
    <source>
        <dbReference type="ARBA" id="ARBA00023136"/>
    </source>
</evidence>
<evidence type="ECO:0000259" key="14">
    <source>
        <dbReference type="PROSITE" id="PS50113"/>
    </source>
</evidence>
<keyword evidence="4" id="KW-0808">Transferase</keyword>
<evidence type="ECO:0000313" key="16">
    <source>
        <dbReference type="Proteomes" id="UP001061361"/>
    </source>
</evidence>
<evidence type="ECO:0000256" key="9">
    <source>
        <dbReference type="ARBA" id="ARBA00022989"/>
    </source>
</evidence>
<dbReference type="InterPro" id="IPR000700">
    <property type="entry name" value="PAS-assoc_C"/>
</dbReference>
<dbReference type="InterPro" id="IPR000014">
    <property type="entry name" value="PAS"/>
</dbReference>
<keyword evidence="16" id="KW-1185">Reference proteome</keyword>
<keyword evidence="5" id="KW-0812">Transmembrane</keyword>
<dbReference type="InterPro" id="IPR013767">
    <property type="entry name" value="PAS_fold"/>
</dbReference>
<dbReference type="InterPro" id="IPR003594">
    <property type="entry name" value="HATPase_dom"/>
</dbReference>
<dbReference type="PROSITE" id="PS50112">
    <property type="entry name" value="PAS"/>
    <property type="match status" value="1"/>
</dbReference>
<dbReference type="InterPro" id="IPR018771">
    <property type="entry name" value="PocR_dom"/>
</dbReference>
<dbReference type="RefSeq" id="WP_264980997.1">
    <property type="nucleotide sequence ID" value="NZ_AP026708.1"/>
</dbReference>
<dbReference type="SUPFAM" id="SSF55874">
    <property type="entry name" value="ATPase domain of HSP90 chaperone/DNA topoisomerase II/histidine kinase"/>
    <property type="match status" value="1"/>
</dbReference>
<reference evidence="15" key="1">
    <citation type="submission" date="2022-08" db="EMBL/GenBank/DDBJ databases">
        <title>Genome Sequence of the sulphate-reducing bacterium, Pseudodesulfovibrio portus JCM14722.</title>
        <authorList>
            <person name="Kondo R."/>
            <person name="Kataoka T."/>
        </authorList>
    </citation>
    <scope>NUCLEOTIDE SEQUENCE</scope>
    <source>
        <strain evidence="15">JCM 14722</strain>
    </source>
</reference>
<gene>
    <name evidence="15" type="ORF">JCM14722_16470</name>
</gene>
<evidence type="ECO:0000256" key="3">
    <source>
        <dbReference type="ARBA" id="ARBA00012438"/>
    </source>
</evidence>
<dbReference type="Gene3D" id="3.30.450.20">
    <property type="entry name" value="PAS domain"/>
    <property type="match status" value="1"/>
</dbReference>
<evidence type="ECO:0000256" key="1">
    <source>
        <dbReference type="ARBA" id="ARBA00000085"/>
    </source>
</evidence>
<evidence type="ECO:0000313" key="15">
    <source>
        <dbReference type="EMBL" id="BDQ34105.1"/>
    </source>
</evidence>
<evidence type="ECO:0000256" key="2">
    <source>
        <dbReference type="ARBA" id="ARBA00004141"/>
    </source>
</evidence>
<evidence type="ECO:0000256" key="5">
    <source>
        <dbReference type="ARBA" id="ARBA00022692"/>
    </source>
</evidence>
<organism evidence="15 16">
    <name type="scientific">Pseudodesulfovibrio portus</name>
    <dbReference type="NCBI Taxonomy" id="231439"/>
    <lineage>
        <taxon>Bacteria</taxon>
        <taxon>Pseudomonadati</taxon>
        <taxon>Thermodesulfobacteriota</taxon>
        <taxon>Desulfovibrionia</taxon>
        <taxon>Desulfovibrionales</taxon>
        <taxon>Desulfovibrionaceae</taxon>
    </lineage>
</organism>
<evidence type="ECO:0000259" key="12">
    <source>
        <dbReference type="PROSITE" id="PS50109"/>
    </source>
</evidence>
<dbReference type="PANTHER" id="PTHR42878:SF7">
    <property type="entry name" value="SENSOR HISTIDINE KINASE GLRK"/>
    <property type="match status" value="1"/>
</dbReference>
<dbReference type="Pfam" id="PF02518">
    <property type="entry name" value="HATPase_c"/>
    <property type="match status" value="1"/>
</dbReference>
<evidence type="ECO:0000259" key="13">
    <source>
        <dbReference type="PROSITE" id="PS50112"/>
    </source>
</evidence>
<evidence type="ECO:0000256" key="10">
    <source>
        <dbReference type="ARBA" id="ARBA00023012"/>
    </source>
</evidence>
<dbReference type="Pfam" id="PF00989">
    <property type="entry name" value="PAS"/>
    <property type="match status" value="1"/>
</dbReference>
<dbReference type="EC" id="2.7.13.3" evidence="3"/>
<dbReference type="PANTHER" id="PTHR42878">
    <property type="entry name" value="TWO-COMPONENT HISTIDINE KINASE"/>
    <property type="match status" value="1"/>
</dbReference>
<dbReference type="Gene3D" id="1.10.287.130">
    <property type="match status" value="1"/>
</dbReference>
<dbReference type="SUPFAM" id="SSF47384">
    <property type="entry name" value="Homodimeric domain of signal transducing histidine kinase"/>
    <property type="match status" value="1"/>
</dbReference>
<feature type="domain" description="PAC" evidence="14">
    <location>
        <begin position="278"/>
        <end position="329"/>
    </location>
</feature>
<dbReference type="SMART" id="SM00388">
    <property type="entry name" value="HisKA"/>
    <property type="match status" value="1"/>
</dbReference>
<keyword evidence="8" id="KW-0067">ATP-binding</keyword>
<dbReference type="SUPFAM" id="SSF55785">
    <property type="entry name" value="PYP-like sensor domain (PAS domain)"/>
    <property type="match status" value="1"/>
</dbReference>
<dbReference type="PROSITE" id="PS50109">
    <property type="entry name" value="HIS_KIN"/>
    <property type="match status" value="1"/>
</dbReference>
<protein>
    <recommendedName>
        <fullName evidence="3">histidine kinase</fullName>
        <ecNumber evidence="3">2.7.13.3</ecNumber>
    </recommendedName>
</protein>
<dbReference type="EMBL" id="AP026708">
    <property type="protein sequence ID" value="BDQ34105.1"/>
    <property type="molecule type" value="Genomic_DNA"/>
</dbReference>
<dbReference type="InterPro" id="IPR005467">
    <property type="entry name" value="His_kinase_dom"/>
</dbReference>
<dbReference type="PROSITE" id="PS50113">
    <property type="entry name" value="PAC"/>
    <property type="match status" value="1"/>
</dbReference>
<feature type="domain" description="PAS" evidence="13">
    <location>
        <begin position="204"/>
        <end position="275"/>
    </location>
</feature>
<comment type="catalytic activity">
    <reaction evidence="1">
        <text>ATP + protein L-histidine = ADP + protein N-phospho-L-histidine.</text>
        <dbReference type="EC" id="2.7.13.3"/>
    </reaction>
</comment>
<keyword evidence="10" id="KW-0902">Two-component regulatory system</keyword>
<keyword evidence="6" id="KW-0547">Nucleotide-binding</keyword>
<name>A0ABM8ARN0_9BACT</name>
<dbReference type="SMART" id="SM00091">
    <property type="entry name" value="PAS"/>
    <property type="match status" value="1"/>
</dbReference>
<dbReference type="InterPro" id="IPR050351">
    <property type="entry name" value="BphY/WalK/GraS-like"/>
</dbReference>
<evidence type="ECO:0000256" key="6">
    <source>
        <dbReference type="ARBA" id="ARBA00022741"/>
    </source>
</evidence>
<dbReference type="Gene3D" id="3.30.565.10">
    <property type="entry name" value="Histidine kinase-like ATPase, C-terminal domain"/>
    <property type="match status" value="1"/>
</dbReference>
<feature type="domain" description="Histidine kinase" evidence="12">
    <location>
        <begin position="333"/>
        <end position="550"/>
    </location>
</feature>
<dbReference type="NCBIfam" id="TIGR00229">
    <property type="entry name" value="sensory_box"/>
    <property type="match status" value="1"/>
</dbReference>
<dbReference type="CDD" id="cd00082">
    <property type="entry name" value="HisKA"/>
    <property type="match status" value="1"/>
</dbReference>
<evidence type="ECO:0000256" key="8">
    <source>
        <dbReference type="ARBA" id="ARBA00022840"/>
    </source>
</evidence>
<evidence type="ECO:0000256" key="7">
    <source>
        <dbReference type="ARBA" id="ARBA00022777"/>
    </source>
</evidence>
<keyword evidence="9" id="KW-1133">Transmembrane helix</keyword>
<dbReference type="CDD" id="cd00130">
    <property type="entry name" value="PAS"/>
    <property type="match status" value="1"/>
</dbReference>
<evidence type="ECO:0000256" key="4">
    <source>
        <dbReference type="ARBA" id="ARBA00022679"/>
    </source>
</evidence>
<dbReference type="SMART" id="SM00387">
    <property type="entry name" value="HATPase_c"/>
    <property type="match status" value="1"/>
</dbReference>
<dbReference type="InterPro" id="IPR036097">
    <property type="entry name" value="HisK_dim/P_sf"/>
</dbReference>
<dbReference type="Pfam" id="PF10114">
    <property type="entry name" value="PocR"/>
    <property type="match status" value="1"/>
</dbReference>
<sequence length="552" mass="62022">MSDSYAFSDLVDFDIIKGLLDQFHELTGMPPSITDVDGNLLLTVGFKTICKDYHRVHPDTLKRCVESDVLLSRAMNARSGYACYECLNGLVDLAIPIVIDEIHMATLFIGQFFMDAPPPRERFVKQAEEFGFDMDGYMDALDEIPLFSRKEVELAAKFLSKLAQLIGEMGLSHKRLASFNRTLEQTVRERTDQLREESELRQRALAEIETIFNTASVAIVLVKGDRLIYKVNREFERLSGYTREEAVGRSSRRAFASEEAFETFAASVYPRLANGENVEMEHQFLCRDGKALWVSMHGKSLNPPDIEDGVIWFITDITERKELERLKEDVERITRHDLKVPLNGIIGMCQSLLIDSGLTPEQREDIKLIEEAGFRMNDQIVQSLELYKIEAGTYEFTPVPVDLGHGVRKVIRDLSHRAAMKVVQFNILINGVLDDMVDPFMAGADPMLLHTLLSNLISNAVDAAPMHTPITINMESRGDMVLVSIHNQGAVPWEIREAFFDKYVTHGKTGGTGLGTYTAKLMADAQNGRITMETDDSTGTTVTVWLPAAESI</sequence>
<keyword evidence="11" id="KW-0472">Membrane</keyword>
<dbReference type="InterPro" id="IPR003661">
    <property type="entry name" value="HisK_dim/P_dom"/>
</dbReference>
<dbReference type="Proteomes" id="UP001061361">
    <property type="component" value="Chromosome"/>
</dbReference>
<dbReference type="InterPro" id="IPR035965">
    <property type="entry name" value="PAS-like_dom_sf"/>
</dbReference>
<accession>A0ABM8ARN0</accession>